<keyword evidence="1" id="KW-1133">Transmembrane helix</keyword>
<protein>
    <recommendedName>
        <fullName evidence="4">Membrane transporter protein</fullName>
    </recommendedName>
</protein>
<gene>
    <name evidence="2" type="ORF">NCTC12971_04273</name>
</gene>
<keyword evidence="1" id="KW-0472">Membrane</keyword>
<organism evidence="2 3">
    <name type="scientific">Serratia rubidaea</name>
    <name type="common">Serratia marinorubra</name>
    <dbReference type="NCBI Taxonomy" id="61652"/>
    <lineage>
        <taxon>Bacteria</taxon>
        <taxon>Pseudomonadati</taxon>
        <taxon>Pseudomonadota</taxon>
        <taxon>Gammaproteobacteria</taxon>
        <taxon>Enterobacterales</taxon>
        <taxon>Yersiniaceae</taxon>
        <taxon>Serratia</taxon>
    </lineage>
</organism>
<sequence length="60" mass="6566">MVARRLPGRFAGASTLAVLPALVGLFAGQKLRRVISPLLFRRCFLLCLIVLGVEMTLRAL</sequence>
<evidence type="ECO:0000256" key="1">
    <source>
        <dbReference type="SAM" id="Phobius"/>
    </source>
</evidence>
<dbReference type="Proteomes" id="UP000307968">
    <property type="component" value="Chromosome"/>
</dbReference>
<evidence type="ECO:0008006" key="4">
    <source>
        <dbReference type="Google" id="ProtNLM"/>
    </source>
</evidence>
<evidence type="ECO:0000313" key="3">
    <source>
        <dbReference type="Proteomes" id="UP000307968"/>
    </source>
</evidence>
<feature type="transmembrane region" description="Helical" evidence="1">
    <location>
        <begin position="39"/>
        <end position="57"/>
    </location>
</feature>
<feature type="transmembrane region" description="Helical" evidence="1">
    <location>
        <begin position="6"/>
        <end position="27"/>
    </location>
</feature>
<keyword evidence="1" id="KW-0812">Transmembrane</keyword>
<dbReference type="EMBL" id="LR590463">
    <property type="protein sequence ID" value="VTP65819.1"/>
    <property type="molecule type" value="Genomic_DNA"/>
</dbReference>
<name>A0A4U9HTG8_SERRU</name>
<reference evidence="2 3" key="1">
    <citation type="submission" date="2019-05" db="EMBL/GenBank/DDBJ databases">
        <authorList>
            <consortium name="Pathogen Informatics"/>
        </authorList>
    </citation>
    <scope>NUCLEOTIDE SEQUENCE [LARGE SCALE GENOMIC DNA]</scope>
    <source>
        <strain evidence="2 3">NCTC12971</strain>
    </source>
</reference>
<evidence type="ECO:0000313" key="2">
    <source>
        <dbReference type="EMBL" id="VTP65819.1"/>
    </source>
</evidence>
<accession>A0A4U9HTG8</accession>
<proteinExistence type="predicted"/>
<dbReference type="AlphaFoldDB" id="A0A4U9HTG8"/>